<evidence type="ECO:0000256" key="1">
    <source>
        <dbReference type="ARBA" id="ARBA00022679"/>
    </source>
</evidence>
<accession>A0A445BS14</accession>
<dbReference type="Pfam" id="PF13522">
    <property type="entry name" value="GATase_6"/>
    <property type="match status" value="1"/>
</dbReference>
<keyword evidence="5" id="KW-1185">Reference proteome</keyword>
<keyword evidence="2" id="KW-0315">Glutamine amidotransferase</keyword>
<proteinExistence type="predicted"/>
<dbReference type="AlphaFoldDB" id="A0A445BS14"/>
<dbReference type="Proteomes" id="UP000289738">
    <property type="component" value="Chromosome A08"/>
</dbReference>
<dbReference type="InterPro" id="IPR029055">
    <property type="entry name" value="Ntn_hydrolases_N"/>
</dbReference>
<dbReference type="PANTHER" id="PTHR11907">
    <property type="entry name" value="AMIDOPHOSPHORIBOSYLTRANSFERASE"/>
    <property type="match status" value="1"/>
</dbReference>
<evidence type="ECO:0000313" key="4">
    <source>
        <dbReference type="EMBL" id="RYR41436.1"/>
    </source>
</evidence>
<sequence>MAASLSKPSSIIFSPPNSCFHTKPLQSSIFFLRHAQPSSFSLSCNNDGENTPREECGFVGIHGDPEASRLCYLALHALQHRGQEGAGIVALNNNHLQSTTGIGLVSEVFNESKLNQLPGISAIGHDRYSTAGQSMLKNVQPFVAGYRFGSVGVAHNGNLINYCSLRAKLEDKGSIFNTNSDTELVLHLIATSKHRPFLLRIVDACENLHGAYSFVFLTQDDKLVAVRDPTASGPSL</sequence>
<gene>
    <name evidence="4" type="ORF">Ahy_A08g037826</name>
</gene>
<organism evidence="4 5">
    <name type="scientific">Arachis hypogaea</name>
    <name type="common">Peanut</name>
    <dbReference type="NCBI Taxonomy" id="3818"/>
    <lineage>
        <taxon>Eukaryota</taxon>
        <taxon>Viridiplantae</taxon>
        <taxon>Streptophyta</taxon>
        <taxon>Embryophyta</taxon>
        <taxon>Tracheophyta</taxon>
        <taxon>Spermatophyta</taxon>
        <taxon>Magnoliopsida</taxon>
        <taxon>eudicotyledons</taxon>
        <taxon>Gunneridae</taxon>
        <taxon>Pentapetalae</taxon>
        <taxon>rosids</taxon>
        <taxon>fabids</taxon>
        <taxon>Fabales</taxon>
        <taxon>Fabaceae</taxon>
        <taxon>Papilionoideae</taxon>
        <taxon>50 kb inversion clade</taxon>
        <taxon>dalbergioids sensu lato</taxon>
        <taxon>Dalbergieae</taxon>
        <taxon>Pterocarpus clade</taxon>
        <taxon>Arachis</taxon>
    </lineage>
</organism>
<evidence type="ECO:0000256" key="2">
    <source>
        <dbReference type="ARBA" id="ARBA00022962"/>
    </source>
</evidence>
<evidence type="ECO:0000259" key="3">
    <source>
        <dbReference type="PROSITE" id="PS51278"/>
    </source>
</evidence>
<dbReference type="InterPro" id="IPR017932">
    <property type="entry name" value="GATase_2_dom"/>
</dbReference>
<dbReference type="EMBL" id="SDMP01000008">
    <property type="protein sequence ID" value="RYR41436.1"/>
    <property type="molecule type" value="Genomic_DNA"/>
</dbReference>
<protein>
    <recommendedName>
        <fullName evidence="3">Glutamine amidotransferase type-2 domain-containing protein</fullName>
    </recommendedName>
</protein>
<feature type="domain" description="Glutamine amidotransferase type-2" evidence="3">
    <location>
        <begin position="56"/>
        <end position="236"/>
    </location>
</feature>
<dbReference type="PROSITE" id="PS51278">
    <property type="entry name" value="GATASE_TYPE_2"/>
    <property type="match status" value="1"/>
</dbReference>
<comment type="caution">
    <text evidence="4">The sequence shown here is derived from an EMBL/GenBank/DDBJ whole genome shotgun (WGS) entry which is preliminary data.</text>
</comment>
<evidence type="ECO:0000313" key="5">
    <source>
        <dbReference type="Proteomes" id="UP000289738"/>
    </source>
</evidence>
<name>A0A445BS14_ARAHY</name>
<dbReference type="GO" id="GO:0016740">
    <property type="term" value="F:transferase activity"/>
    <property type="evidence" value="ECO:0007669"/>
    <property type="project" value="UniProtKB-KW"/>
</dbReference>
<reference evidence="4 5" key="1">
    <citation type="submission" date="2019-01" db="EMBL/GenBank/DDBJ databases">
        <title>Sequencing of cultivated peanut Arachis hypogaea provides insights into genome evolution and oil improvement.</title>
        <authorList>
            <person name="Chen X."/>
        </authorList>
    </citation>
    <scope>NUCLEOTIDE SEQUENCE [LARGE SCALE GENOMIC DNA]</scope>
    <source>
        <strain evidence="5">cv. Fuhuasheng</strain>
        <tissue evidence="4">Leaves</tissue>
    </source>
</reference>
<dbReference type="SUPFAM" id="SSF56235">
    <property type="entry name" value="N-terminal nucleophile aminohydrolases (Ntn hydrolases)"/>
    <property type="match status" value="1"/>
</dbReference>
<dbReference type="Gene3D" id="3.60.20.10">
    <property type="entry name" value="Glutamine Phosphoribosylpyrophosphate, subunit 1, domain 1"/>
    <property type="match status" value="1"/>
</dbReference>
<keyword evidence="1" id="KW-0808">Transferase</keyword>
<dbReference type="STRING" id="3818.A0A445BS14"/>